<comment type="caution">
    <text evidence="2">The sequence shown here is derived from an EMBL/GenBank/DDBJ whole genome shotgun (WGS) entry which is preliminary data.</text>
</comment>
<dbReference type="SUPFAM" id="SSF53448">
    <property type="entry name" value="Nucleotide-diphospho-sugar transferases"/>
    <property type="match status" value="1"/>
</dbReference>
<dbReference type="PANTHER" id="PTHR22916:SF3">
    <property type="entry name" value="UDP-GLCNAC:BETAGAL BETA-1,3-N-ACETYLGLUCOSAMINYLTRANSFERASE-LIKE PROTEIN 1"/>
    <property type="match status" value="1"/>
</dbReference>
<sequence>MRISDRVTVICIAYNHAEYIEETLESVRLQDHYSKELIVIDNGSEDGTLEKIQNWVEKRAGSLSVQVISNETEQPYCQVFNAALAKVESPYVVDLSGDDVLYPEHLSQSIKRLKRVNFAAFVFSDAYILDESGEVSTFYKRNASGDLVEDMEELGDIYVTLIKKNFICSPTIVFQTKILKQEGGYDGNLSYEDFDIQLRLARKYPIAFSNHLGVLKRKHPKSLSTGQYKRYQSIMLPSTVEVCEKIKEMNTHESENEALGIRILHELKHALWSANFEPADGLIRIGEEIGLSGLKYSLYKFWYKKKWDLSWLYQKVKG</sequence>
<name>A0ABT7Y8J7_9BACT</name>
<reference evidence="2" key="1">
    <citation type="submission" date="2023-06" db="EMBL/GenBank/DDBJ databases">
        <title>Robiginitalea aurantiacus sp. nov. and Algoriphagus sediminis sp. nov., isolated from coastal sediment.</title>
        <authorList>
            <person name="Zhou Z.Y."/>
            <person name="An J."/>
            <person name="Jia Y.W."/>
            <person name="Du Z.J."/>
        </authorList>
    </citation>
    <scope>NUCLEOTIDE SEQUENCE</scope>
    <source>
        <strain evidence="2">C2-7</strain>
    </source>
</reference>
<dbReference type="PANTHER" id="PTHR22916">
    <property type="entry name" value="GLYCOSYLTRANSFERASE"/>
    <property type="match status" value="1"/>
</dbReference>
<dbReference type="CDD" id="cd00761">
    <property type="entry name" value="Glyco_tranf_GTA_type"/>
    <property type="match status" value="1"/>
</dbReference>
<keyword evidence="2" id="KW-0328">Glycosyltransferase</keyword>
<dbReference type="Pfam" id="PF00535">
    <property type="entry name" value="Glycos_transf_2"/>
    <property type="match status" value="1"/>
</dbReference>
<evidence type="ECO:0000259" key="1">
    <source>
        <dbReference type="Pfam" id="PF00535"/>
    </source>
</evidence>
<dbReference type="Gene3D" id="3.90.550.10">
    <property type="entry name" value="Spore Coat Polysaccharide Biosynthesis Protein SpsA, Chain A"/>
    <property type="match status" value="1"/>
</dbReference>
<dbReference type="RefSeq" id="WP_289998407.1">
    <property type="nucleotide sequence ID" value="NZ_JAUEPH010000001.1"/>
</dbReference>
<dbReference type="InterPro" id="IPR029044">
    <property type="entry name" value="Nucleotide-diphossugar_trans"/>
</dbReference>
<proteinExistence type="predicted"/>
<dbReference type="EC" id="2.4.-.-" evidence="2"/>
<dbReference type="Proteomes" id="UP001171916">
    <property type="component" value="Unassembled WGS sequence"/>
</dbReference>
<evidence type="ECO:0000313" key="2">
    <source>
        <dbReference type="EMBL" id="MDN3202850.1"/>
    </source>
</evidence>
<dbReference type="InterPro" id="IPR001173">
    <property type="entry name" value="Glyco_trans_2-like"/>
</dbReference>
<protein>
    <submittedName>
        <fullName evidence="2">Glycosyltransferase family A protein</fullName>
        <ecNumber evidence="2">2.4.-.-</ecNumber>
    </submittedName>
</protein>
<dbReference type="GO" id="GO:0016757">
    <property type="term" value="F:glycosyltransferase activity"/>
    <property type="evidence" value="ECO:0007669"/>
    <property type="project" value="UniProtKB-KW"/>
</dbReference>
<keyword evidence="3" id="KW-1185">Reference proteome</keyword>
<dbReference type="EMBL" id="JAUEPH010000001">
    <property type="protein sequence ID" value="MDN3202850.1"/>
    <property type="molecule type" value="Genomic_DNA"/>
</dbReference>
<keyword evidence="2" id="KW-0808">Transferase</keyword>
<evidence type="ECO:0000313" key="3">
    <source>
        <dbReference type="Proteomes" id="UP001171916"/>
    </source>
</evidence>
<gene>
    <name evidence="2" type="ORF">QVH07_01760</name>
</gene>
<feature type="domain" description="Glycosyltransferase 2-like" evidence="1">
    <location>
        <begin position="8"/>
        <end position="134"/>
    </location>
</feature>
<accession>A0ABT7Y8J7</accession>
<organism evidence="2 3">
    <name type="scientific">Algoriphagus sediminis</name>
    <dbReference type="NCBI Taxonomy" id="3057113"/>
    <lineage>
        <taxon>Bacteria</taxon>
        <taxon>Pseudomonadati</taxon>
        <taxon>Bacteroidota</taxon>
        <taxon>Cytophagia</taxon>
        <taxon>Cytophagales</taxon>
        <taxon>Cyclobacteriaceae</taxon>
        <taxon>Algoriphagus</taxon>
    </lineage>
</organism>